<evidence type="ECO:0000313" key="3">
    <source>
        <dbReference type="Proteomes" id="UP000813385"/>
    </source>
</evidence>
<evidence type="ECO:0000313" key="2">
    <source>
        <dbReference type="EMBL" id="KAH7376758.1"/>
    </source>
</evidence>
<feature type="compositionally biased region" description="Basic and acidic residues" evidence="1">
    <location>
        <begin position="58"/>
        <end position="70"/>
    </location>
</feature>
<protein>
    <submittedName>
        <fullName evidence="2">Uncharacterized protein</fullName>
    </submittedName>
</protein>
<sequence length="162" mass="18614">MPHALRRRPRTIIQDHRLFSLRSTMQAPGTTERSRQLTAHPMGIPKRRRYIVSKSRKSRDSQQPETHDLAGDDEDVFPNVCSTCDKEFIPHDHMFLYCSENCRDMDKAGTSQSSSPVAVNTTRYFPILSMTTTTRQDFVPRASPSRTTPLITTSNLNSVWRF</sequence>
<dbReference type="OrthoDB" id="3599883at2759"/>
<keyword evidence="3" id="KW-1185">Reference proteome</keyword>
<reference evidence="2" key="1">
    <citation type="journal article" date="2021" name="Nat. Commun.">
        <title>Genetic determinants of endophytism in the Arabidopsis root mycobiome.</title>
        <authorList>
            <person name="Mesny F."/>
            <person name="Miyauchi S."/>
            <person name="Thiergart T."/>
            <person name="Pickel B."/>
            <person name="Atanasova L."/>
            <person name="Karlsson M."/>
            <person name="Huettel B."/>
            <person name="Barry K.W."/>
            <person name="Haridas S."/>
            <person name="Chen C."/>
            <person name="Bauer D."/>
            <person name="Andreopoulos W."/>
            <person name="Pangilinan J."/>
            <person name="LaButti K."/>
            <person name="Riley R."/>
            <person name="Lipzen A."/>
            <person name="Clum A."/>
            <person name="Drula E."/>
            <person name="Henrissat B."/>
            <person name="Kohler A."/>
            <person name="Grigoriev I.V."/>
            <person name="Martin F.M."/>
            <person name="Hacquard S."/>
        </authorList>
    </citation>
    <scope>NUCLEOTIDE SEQUENCE</scope>
    <source>
        <strain evidence="2">MPI-CAGE-AT-0016</strain>
    </source>
</reference>
<dbReference type="AlphaFoldDB" id="A0A8K0XAA3"/>
<dbReference type="Proteomes" id="UP000813385">
    <property type="component" value="Unassembled WGS sequence"/>
</dbReference>
<organism evidence="2 3">
    <name type="scientific">Plectosphaerella cucumerina</name>
    <dbReference type="NCBI Taxonomy" id="40658"/>
    <lineage>
        <taxon>Eukaryota</taxon>
        <taxon>Fungi</taxon>
        <taxon>Dikarya</taxon>
        <taxon>Ascomycota</taxon>
        <taxon>Pezizomycotina</taxon>
        <taxon>Sordariomycetes</taxon>
        <taxon>Hypocreomycetidae</taxon>
        <taxon>Glomerellales</taxon>
        <taxon>Plectosphaerellaceae</taxon>
        <taxon>Plectosphaerella</taxon>
    </lineage>
</organism>
<feature type="compositionally biased region" description="Basic residues" evidence="1">
    <location>
        <begin position="45"/>
        <end position="57"/>
    </location>
</feature>
<gene>
    <name evidence="2" type="ORF">B0T11DRAFT_272893</name>
</gene>
<dbReference type="Pfam" id="PF12855">
    <property type="entry name" value="Ecl1"/>
    <property type="match status" value="1"/>
</dbReference>
<dbReference type="EMBL" id="JAGPXD010000001">
    <property type="protein sequence ID" value="KAH7376758.1"/>
    <property type="molecule type" value="Genomic_DNA"/>
</dbReference>
<proteinExistence type="predicted"/>
<dbReference type="InterPro" id="IPR024368">
    <property type="entry name" value="Ecl1/2/3"/>
</dbReference>
<evidence type="ECO:0000256" key="1">
    <source>
        <dbReference type="SAM" id="MobiDB-lite"/>
    </source>
</evidence>
<comment type="caution">
    <text evidence="2">The sequence shown here is derived from an EMBL/GenBank/DDBJ whole genome shotgun (WGS) entry which is preliminary data.</text>
</comment>
<name>A0A8K0XAA3_9PEZI</name>
<accession>A0A8K0XAA3</accession>
<feature type="region of interest" description="Disordered" evidence="1">
    <location>
        <begin position="24"/>
        <end position="72"/>
    </location>
</feature>